<dbReference type="GO" id="GO:0005886">
    <property type="term" value="C:plasma membrane"/>
    <property type="evidence" value="ECO:0007669"/>
    <property type="project" value="TreeGrafter"/>
</dbReference>
<dbReference type="SUPFAM" id="SSF52540">
    <property type="entry name" value="P-loop containing nucleoside triphosphate hydrolases"/>
    <property type="match status" value="1"/>
</dbReference>
<dbReference type="Gene3D" id="3.40.50.300">
    <property type="entry name" value="P-loop containing nucleotide triphosphate hydrolases"/>
    <property type="match status" value="1"/>
</dbReference>
<dbReference type="InterPro" id="IPR027417">
    <property type="entry name" value="P-loop_NTPase"/>
</dbReference>
<dbReference type="InterPro" id="IPR051120">
    <property type="entry name" value="ABC_AA/LPS_Transport"/>
</dbReference>
<reference evidence="6" key="2">
    <citation type="journal article" date="2021" name="PeerJ">
        <title>Extensive microbial diversity within the chicken gut microbiome revealed by metagenomics and culture.</title>
        <authorList>
            <person name="Gilroy R."/>
            <person name="Ravi A."/>
            <person name="Getino M."/>
            <person name="Pursley I."/>
            <person name="Horton D.L."/>
            <person name="Alikhan N.F."/>
            <person name="Baker D."/>
            <person name="Gharbi K."/>
            <person name="Hall N."/>
            <person name="Watson M."/>
            <person name="Adriaenssens E.M."/>
            <person name="Foster-Nyarko E."/>
            <person name="Jarju S."/>
            <person name="Secka A."/>
            <person name="Antonio M."/>
            <person name="Oren A."/>
            <person name="Chaudhuri R.R."/>
            <person name="La Ragione R."/>
            <person name="Hildebrand F."/>
            <person name="Pallen M.J."/>
        </authorList>
    </citation>
    <scope>NUCLEOTIDE SEQUENCE</scope>
    <source>
        <strain evidence="6">ChiBcec15-4380</strain>
    </source>
</reference>
<dbReference type="PANTHER" id="PTHR45772:SF7">
    <property type="entry name" value="AMINO ACID ABC TRANSPORTER ATP-BINDING PROTEIN"/>
    <property type="match status" value="1"/>
</dbReference>
<dbReference type="Pfam" id="PF00005">
    <property type="entry name" value="ABC_tran"/>
    <property type="match status" value="1"/>
</dbReference>
<dbReference type="EMBL" id="DVHE01000013">
    <property type="protein sequence ID" value="HIR49992.1"/>
    <property type="molecule type" value="Genomic_DNA"/>
</dbReference>
<feature type="domain" description="ABC transporter" evidence="5">
    <location>
        <begin position="50"/>
        <end position="298"/>
    </location>
</feature>
<dbReference type="GO" id="GO:0016887">
    <property type="term" value="F:ATP hydrolysis activity"/>
    <property type="evidence" value="ECO:0007669"/>
    <property type="project" value="InterPro"/>
</dbReference>
<dbReference type="PROSITE" id="PS50893">
    <property type="entry name" value="ABC_TRANSPORTER_2"/>
    <property type="match status" value="1"/>
</dbReference>
<evidence type="ECO:0000256" key="2">
    <source>
        <dbReference type="ARBA" id="ARBA00022741"/>
    </source>
</evidence>
<dbReference type="CDD" id="cd03219">
    <property type="entry name" value="ABC_Mj1267_LivG_branched"/>
    <property type="match status" value="1"/>
</dbReference>
<keyword evidence="2" id="KW-0547">Nucleotide-binding</keyword>
<dbReference type="GO" id="GO:0015188">
    <property type="term" value="F:L-isoleucine transmembrane transporter activity"/>
    <property type="evidence" value="ECO:0007669"/>
    <property type="project" value="TreeGrafter"/>
</dbReference>
<dbReference type="GO" id="GO:0005524">
    <property type="term" value="F:ATP binding"/>
    <property type="evidence" value="ECO:0007669"/>
    <property type="project" value="UniProtKB-KW"/>
</dbReference>
<evidence type="ECO:0000313" key="6">
    <source>
        <dbReference type="EMBL" id="HIR49992.1"/>
    </source>
</evidence>
<dbReference type="GO" id="GO:1903806">
    <property type="term" value="P:L-isoleucine import across plasma membrane"/>
    <property type="evidence" value="ECO:0007669"/>
    <property type="project" value="TreeGrafter"/>
</dbReference>
<dbReference type="GO" id="GO:0005304">
    <property type="term" value="F:L-valine transmembrane transporter activity"/>
    <property type="evidence" value="ECO:0007669"/>
    <property type="project" value="TreeGrafter"/>
</dbReference>
<evidence type="ECO:0000256" key="3">
    <source>
        <dbReference type="ARBA" id="ARBA00022840"/>
    </source>
</evidence>
<proteinExistence type="predicted"/>
<comment type="caution">
    <text evidence="6">The sequence shown here is derived from an EMBL/GenBank/DDBJ whole genome shotgun (WGS) entry which is preliminary data.</text>
</comment>
<dbReference type="GO" id="GO:0042941">
    <property type="term" value="P:D-alanine transmembrane transport"/>
    <property type="evidence" value="ECO:0007669"/>
    <property type="project" value="TreeGrafter"/>
</dbReference>
<dbReference type="SMART" id="SM00382">
    <property type="entry name" value="AAA"/>
    <property type="match status" value="1"/>
</dbReference>
<dbReference type="GO" id="GO:1903805">
    <property type="term" value="P:L-valine import across plasma membrane"/>
    <property type="evidence" value="ECO:0007669"/>
    <property type="project" value="TreeGrafter"/>
</dbReference>
<dbReference type="InterPro" id="IPR003439">
    <property type="entry name" value="ABC_transporter-like_ATP-bd"/>
</dbReference>
<sequence>MSWATRKRKRRPPAVIDLKQPAKRIPDSPLVPYPSRSLVPERDIDTMPVLEAQHLGIDFGGLTAVDDFTITVGATEIAGLIGPNGAGKTTVFNLLTNVYQPTRGNIMVNGFSTVGKSTHQVSRMGIARTFQNIRLYNNLSVIDNVKVGMHNMMHENLFSAITHGFGYRKAERQATETSLELLDFFGLADLATAPAGSLPYGAQRRLEIVRALASSPRILLLDEPAAGMNPSETQELMENIRRIRDTFHIAIMLIEHDMSLVMGICEGICVLNYGKVIAKGTPDDIKSNPVVIEAYLGKKGGKGDAEG</sequence>
<keyword evidence="1" id="KW-0813">Transport</keyword>
<dbReference type="InterPro" id="IPR003593">
    <property type="entry name" value="AAA+_ATPase"/>
</dbReference>
<protein>
    <submittedName>
        <fullName evidence="6">ABC transporter ATP-binding protein</fullName>
    </submittedName>
</protein>
<name>A0A9D1DG49_9FIRM</name>
<evidence type="ECO:0000256" key="4">
    <source>
        <dbReference type="SAM" id="MobiDB-lite"/>
    </source>
</evidence>
<keyword evidence="3 6" id="KW-0067">ATP-binding</keyword>
<dbReference type="Proteomes" id="UP000824239">
    <property type="component" value="Unassembled WGS sequence"/>
</dbReference>
<dbReference type="Pfam" id="PF12399">
    <property type="entry name" value="BCA_ABC_TP_C"/>
    <property type="match status" value="1"/>
</dbReference>
<feature type="region of interest" description="Disordered" evidence="4">
    <location>
        <begin position="1"/>
        <end position="21"/>
    </location>
</feature>
<accession>A0A9D1DG49</accession>
<dbReference type="InterPro" id="IPR032823">
    <property type="entry name" value="BCA_ABC_TP_C"/>
</dbReference>
<organism evidence="6 7">
    <name type="scientific">Candidatus Avoscillospira avicola</name>
    <dbReference type="NCBI Taxonomy" id="2840706"/>
    <lineage>
        <taxon>Bacteria</taxon>
        <taxon>Bacillati</taxon>
        <taxon>Bacillota</taxon>
        <taxon>Clostridia</taxon>
        <taxon>Eubacteriales</taxon>
        <taxon>Oscillospiraceae</taxon>
        <taxon>Oscillospiraceae incertae sedis</taxon>
        <taxon>Candidatus Avoscillospira</taxon>
    </lineage>
</organism>
<dbReference type="PANTHER" id="PTHR45772">
    <property type="entry name" value="CONSERVED COMPONENT OF ABC TRANSPORTER FOR NATURAL AMINO ACIDS-RELATED"/>
    <property type="match status" value="1"/>
</dbReference>
<evidence type="ECO:0000259" key="5">
    <source>
        <dbReference type="PROSITE" id="PS50893"/>
    </source>
</evidence>
<dbReference type="FunFam" id="3.40.50.300:FF:000421">
    <property type="entry name" value="Branched-chain amino acid ABC transporter ATP-binding protein"/>
    <property type="match status" value="1"/>
</dbReference>
<evidence type="ECO:0000313" key="7">
    <source>
        <dbReference type="Proteomes" id="UP000824239"/>
    </source>
</evidence>
<dbReference type="AlphaFoldDB" id="A0A9D1DG49"/>
<dbReference type="GO" id="GO:0015192">
    <property type="term" value="F:L-phenylalanine transmembrane transporter activity"/>
    <property type="evidence" value="ECO:0007669"/>
    <property type="project" value="TreeGrafter"/>
</dbReference>
<gene>
    <name evidence="6" type="ORF">IAA53_01680</name>
</gene>
<dbReference type="GO" id="GO:0015808">
    <property type="term" value="P:L-alanine transport"/>
    <property type="evidence" value="ECO:0007669"/>
    <property type="project" value="TreeGrafter"/>
</dbReference>
<feature type="compositionally biased region" description="Basic residues" evidence="4">
    <location>
        <begin position="1"/>
        <end position="12"/>
    </location>
</feature>
<reference evidence="6" key="1">
    <citation type="submission" date="2020-10" db="EMBL/GenBank/DDBJ databases">
        <authorList>
            <person name="Gilroy R."/>
        </authorList>
    </citation>
    <scope>NUCLEOTIDE SEQUENCE</scope>
    <source>
        <strain evidence="6">ChiBcec15-4380</strain>
    </source>
</reference>
<evidence type="ECO:0000256" key="1">
    <source>
        <dbReference type="ARBA" id="ARBA00022448"/>
    </source>
</evidence>